<reference evidence="5" key="1">
    <citation type="journal article" date="2015" name="Genome Announc.">
        <title>Draft Plastid and Mitochondrial Genome Sequences from Antarctic Alga Prasiola crispa.</title>
        <authorList>
            <person name="Carvalho E.L."/>
            <person name="Wallau Gda L."/>
            <person name="Rangel D.L."/>
            <person name="Machado L.C."/>
            <person name="da Silva A.F."/>
            <person name="da Silva L.F."/>
            <person name="Macedo P.E."/>
            <person name="Pereira A.B."/>
            <person name="Victoria Fde C."/>
            <person name="Boldo J.T."/>
            <person name="Dal Belo C.A."/>
            <person name="Pinto P.M."/>
        </authorList>
    </citation>
    <scope>NUCLEOTIDE SEQUENCE</scope>
</reference>
<protein>
    <submittedName>
        <fullName evidence="5">Ribossomal protein S7</fullName>
    </submittedName>
</protein>
<proteinExistence type="inferred from homology"/>
<dbReference type="InterPro" id="IPR036823">
    <property type="entry name" value="Ribosomal_uS7_dom_sf"/>
</dbReference>
<organism evidence="5">
    <name type="scientific">Prasiola crispa</name>
    <name type="common">Green alga</name>
    <name type="synonym">Ulva crispa</name>
    <dbReference type="NCBI Taxonomy" id="173492"/>
    <lineage>
        <taxon>Eukaryota</taxon>
        <taxon>Viridiplantae</taxon>
        <taxon>Chlorophyta</taxon>
        <taxon>core chlorophytes</taxon>
        <taxon>Trebouxiophyceae</taxon>
        <taxon>Prasiolales</taxon>
        <taxon>Prasiolaceae</taxon>
        <taxon>Prasiola</taxon>
    </lineage>
</organism>
<dbReference type="InterPro" id="IPR023798">
    <property type="entry name" value="Ribosomal_uS7_dom"/>
</dbReference>
<gene>
    <name evidence="5" type="primary">rps7</name>
</gene>
<dbReference type="PANTHER" id="PTHR11205">
    <property type="entry name" value="RIBOSOMAL PROTEIN S7"/>
    <property type="match status" value="1"/>
</dbReference>
<dbReference type="SUPFAM" id="SSF47973">
    <property type="entry name" value="Ribosomal protein S7"/>
    <property type="match status" value="1"/>
</dbReference>
<comment type="similarity">
    <text evidence="1">Belongs to the universal ribosomal protein uS7 family.</text>
</comment>
<feature type="domain" description="Small ribosomal subunit protein uS7" evidence="4">
    <location>
        <begin position="165"/>
        <end position="260"/>
    </location>
</feature>
<accession>A0A0R8S1L6</accession>
<keyword evidence="2" id="KW-0689">Ribosomal protein</keyword>
<name>A0A0R8S1L6_PRACR</name>
<dbReference type="InterPro" id="IPR000235">
    <property type="entry name" value="Ribosomal_uS7"/>
</dbReference>
<dbReference type="GO" id="GO:0006412">
    <property type="term" value="P:translation"/>
    <property type="evidence" value="ECO:0007669"/>
    <property type="project" value="InterPro"/>
</dbReference>
<dbReference type="Gene3D" id="1.10.455.10">
    <property type="entry name" value="Ribosomal protein S7 domain"/>
    <property type="match status" value="1"/>
</dbReference>
<dbReference type="AlphaFoldDB" id="A0A0R8S1L6"/>
<dbReference type="Pfam" id="PF00177">
    <property type="entry name" value="Ribosomal_S7"/>
    <property type="match status" value="2"/>
</dbReference>
<keyword evidence="5" id="KW-0496">Mitochondrion</keyword>
<evidence type="ECO:0000256" key="1">
    <source>
        <dbReference type="ARBA" id="ARBA00007151"/>
    </source>
</evidence>
<sequence length="268" mass="31108">MRLNSCDSEKNNTVLSTNQRLTNKIHSYTPKKKNLLHSIKKNNLTLNDKFINLLMKNGNKLKANRIFYDSLKILYFKNLNSVSTHQNEKLTNIHLLQKKYDYSCKKKEFMDVFSSDKETTDINTTLKENSLFNRSCKIDEKLQCVSPAHKNSAEDFFSDNLVLTNANKLFIKAVENVKPSVETRNVKVSGMTYPVPAVIGKHRQQILAIRWLIECATKNKKNTSISFCECLASELYEALISSGKAKQKRDAMHKHAEYNRAYIRFKWW</sequence>
<keyword evidence="3" id="KW-0687">Ribonucleoprotein</keyword>
<evidence type="ECO:0000313" key="5">
    <source>
        <dbReference type="EMBL" id="AKZ21144.1"/>
    </source>
</evidence>
<feature type="domain" description="Small ribosomal subunit protein uS7" evidence="4">
    <location>
        <begin position="29"/>
        <end position="77"/>
    </location>
</feature>
<dbReference type="GO" id="GO:0005840">
    <property type="term" value="C:ribosome"/>
    <property type="evidence" value="ECO:0007669"/>
    <property type="project" value="UniProtKB-KW"/>
</dbReference>
<evidence type="ECO:0000256" key="2">
    <source>
        <dbReference type="ARBA" id="ARBA00022980"/>
    </source>
</evidence>
<dbReference type="GO" id="GO:1990904">
    <property type="term" value="C:ribonucleoprotein complex"/>
    <property type="evidence" value="ECO:0007669"/>
    <property type="project" value="UniProtKB-KW"/>
</dbReference>
<evidence type="ECO:0000256" key="3">
    <source>
        <dbReference type="ARBA" id="ARBA00023274"/>
    </source>
</evidence>
<dbReference type="EMBL" id="KR017747">
    <property type="protein sequence ID" value="AKZ21144.1"/>
    <property type="molecule type" value="Genomic_DNA"/>
</dbReference>
<evidence type="ECO:0000259" key="4">
    <source>
        <dbReference type="Pfam" id="PF00177"/>
    </source>
</evidence>
<geneLocation type="mitochondrion" evidence="5"/>